<reference evidence="15" key="2">
    <citation type="journal article" date="2021" name="PeerJ">
        <title>Extensive microbial diversity within the chicken gut microbiome revealed by metagenomics and culture.</title>
        <authorList>
            <person name="Gilroy R."/>
            <person name="Ravi A."/>
            <person name="Getino M."/>
            <person name="Pursley I."/>
            <person name="Horton D.L."/>
            <person name="Alikhan N.F."/>
            <person name="Baker D."/>
            <person name="Gharbi K."/>
            <person name="Hall N."/>
            <person name="Watson M."/>
            <person name="Adriaenssens E.M."/>
            <person name="Foster-Nyarko E."/>
            <person name="Jarju S."/>
            <person name="Secka A."/>
            <person name="Antonio M."/>
            <person name="Oren A."/>
            <person name="Chaudhuri R.R."/>
            <person name="La Ragione R."/>
            <person name="Hildebrand F."/>
            <person name="Pallen M.J."/>
        </authorList>
    </citation>
    <scope>NUCLEOTIDE SEQUENCE</scope>
    <source>
        <strain evidence="15">CHK160-1198</strain>
    </source>
</reference>
<dbReference type="InterPro" id="IPR000531">
    <property type="entry name" value="Beta-barrel_TonB"/>
</dbReference>
<keyword evidence="6 11" id="KW-0798">TonB box</keyword>
<evidence type="ECO:0000256" key="10">
    <source>
        <dbReference type="PROSITE-ProRule" id="PRU01360"/>
    </source>
</evidence>
<evidence type="ECO:0000256" key="7">
    <source>
        <dbReference type="ARBA" id="ARBA00023136"/>
    </source>
</evidence>
<comment type="similarity">
    <text evidence="10 11">Belongs to the TonB-dependent receptor family.</text>
</comment>
<dbReference type="PANTHER" id="PTHR30069">
    <property type="entry name" value="TONB-DEPENDENT OUTER MEMBRANE RECEPTOR"/>
    <property type="match status" value="1"/>
</dbReference>
<dbReference type="Pfam" id="PF00593">
    <property type="entry name" value="TonB_dep_Rec_b-barrel"/>
    <property type="match status" value="1"/>
</dbReference>
<dbReference type="AlphaFoldDB" id="A0A9D1MQF2"/>
<dbReference type="CDD" id="cd01347">
    <property type="entry name" value="ligand_gated_channel"/>
    <property type="match status" value="1"/>
</dbReference>
<evidence type="ECO:0000256" key="11">
    <source>
        <dbReference type="RuleBase" id="RU003357"/>
    </source>
</evidence>
<evidence type="ECO:0000256" key="9">
    <source>
        <dbReference type="ARBA" id="ARBA00023237"/>
    </source>
</evidence>
<dbReference type="GO" id="GO:0009279">
    <property type="term" value="C:cell outer membrane"/>
    <property type="evidence" value="ECO:0007669"/>
    <property type="project" value="UniProtKB-SubCell"/>
</dbReference>
<evidence type="ECO:0000259" key="13">
    <source>
        <dbReference type="Pfam" id="PF00593"/>
    </source>
</evidence>
<dbReference type="InterPro" id="IPR012910">
    <property type="entry name" value="Plug_dom"/>
</dbReference>
<evidence type="ECO:0000256" key="3">
    <source>
        <dbReference type="ARBA" id="ARBA00022452"/>
    </source>
</evidence>
<evidence type="ECO:0000256" key="4">
    <source>
        <dbReference type="ARBA" id="ARBA00022692"/>
    </source>
</evidence>
<dbReference type="Gene3D" id="2.170.130.10">
    <property type="entry name" value="TonB-dependent receptor, plug domain"/>
    <property type="match status" value="1"/>
</dbReference>
<dbReference type="InterPro" id="IPR010917">
    <property type="entry name" value="TonB_rcpt_CS"/>
</dbReference>
<protein>
    <submittedName>
        <fullName evidence="15">TonB-dependent receptor</fullName>
    </submittedName>
</protein>
<keyword evidence="3 10" id="KW-1134">Transmembrane beta strand</keyword>
<dbReference type="Proteomes" id="UP000824099">
    <property type="component" value="Unassembled WGS sequence"/>
</dbReference>
<dbReference type="SUPFAM" id="SSF56935">
    <property type="entry name" value="Porins"/>
    <property type="match status" value="1"/>
</dbReference>
<sequence length="699" mass="79020">MKKNKKIVTKLLMTTTLTLAAIGVEAAEVPQYSLDPMVITATKTEVSIKDNPHAVELITRDKLEAIHATTLKDALKNAIGVNIFNDFQGRSNISIRGSESRHVLILLDGKRLGGELSYNSANAWDVERIRMEDVERIEVIRGPVGALYGSDAMGGVINIITKQPEKTSGSVNYEYNWYENGNGAGYKSNLYLQGKEQKLSYKLSTGLNKNRPYRDSSGSDDDMNFFGKAQPISLGIGYEVSNEKQLNFDFSRFKENNNKGDMTYTAMGPNKLRSENVINNDNKRTDYAITYKGKGTQENWQVRAYQSVYDKRYTSSADKYLIRPNGNESFSSSTTKVDTVKRTISVIEGQESWVLNAKNYITAGFEYRRDHSEGTRLKKKGTSLPENGTAEDAYDSAAINYSAIYLQDEYRPNEKWFILPSLRYDYSNKFGSDVTASLGATYNVNETTRWKALVGQGYKTPTVNELYHFWEMYAANRGGPGQFFEGNPDLKPEKSLGYELSFEKDYAKNATLHIGIFRNQVKDLINAYWTGKNTGDYQNEYPGIINDRVMTYENVPKATLQGAEIYTTHQISPVLSLNLGYTFLDAKNKTDNRRLTDRAKHRITLGASYRPQDSYAWNYELDLVSNFNYFYNDASKGSMGNNVYSTKNFTVVNIMASKKISKDYDVYLGIDNIGNHQNFGAYADGNIGRVYRMGMDYSF</sequence>
<keyword evidence="7 10" id="KW-0472">Membrane</keyword>
<dbReference type="PROSITE" id="PS01156">
    <property type="entry name" value="TONB_DEPENDENT_REC_2"/>
    <property type="match status" value="1"/>
</dbReference>
<keyword evidence="2 10" id="KW-0813">Transport</keyword>
<reference evidence="15" key="1">
    <citation type="submission" date="2020-10" db="EMBL/GenBank/DDBJ databases">
        <authorList>
            <person name="Gilroy R."/>
        </authorList>
    </citation>
    <scope>NUCLEOTIDE SEQUENCE</scope>
    <source>
        <strain evidence="15">CHK160-1198</strain>
    </source>
</reference>
<name>A0A9D1MQF2_9FIRM</name>
<evidence type="ECO:0000259" key="14">
    <source>
        <dbReference type="Pfam" id="PF07715"/>
    </source>
</evidence>
<keyword evidence="4 10" id="KW-0812">Transmembrane</keyword>
<dbReference type="GO" id="GO:0044718">
    <property type="term" value="P:siderophore transmembrane transport"/>
    <property type="evidence" value="ECO:0007669"/>
    <property type="project" value="TreeGrafter"/>
</dbReference>
<dbReference type="PANTHER" id="PTHR30069:SF29">
    <property type="entry name" value="HEMOGLOBIN AND HEMOGLOBIN-HAPTOGLOBIN-BINDING PROTEIN 1-RELATED"/>
    <property type="match status" value="1"/>
</dbReference>
<evidence type="ECO:0000256" key="6">
    <source>
        <dbReference type="ARBA" id="ARBA00023077"/>
    </source>
</evidence>
<comment type="caution">
    <text evidence="15">The sequence shown here is derived from an EMBL/GenBank/DDBJ whole genome shotgun (WGS) entry which is preliminary data.</text>
</comment>
<accession>A0A9D1MQF2</accession>
<dbReference type="PROSITE" id="PS52016">
    <property type="entry name" value="TONB_DEPENDENT_REC_3"/>
    <property type="match status" value="1"/>
</dbReference>
<dbReference type="Gene3D" id="2.40.170.20">
    <property type="entry name" value="TonB-dependent receptor, beta-barrel domain"/>
    <property type="match status" value="1"/>
</dbReference>
<dbReference type="Pfam" id="PF07715">
    <property type="entry name" value="Plug"/>
    <property type="match status" value="1"/>
</dbReference>
<dbReference type="EMBL" id="DVNI01000127">
    <property type="protein sequence ID" value="HIU64843.1"/>
    <property type="molecule type" value="Genomic_DNA"/>
</dbReference>
<evidence type="ECO:0000256" key="12">
    <source>
        <dbReference type="SAM" id="SignalP"/>
    </source>
</evidence>
<keyword evidence="8 15" id="KW-0675">Receptor</keyword>
<organism evidence="15 16">
    <name type="scientific">Candidatus Avacidaminococcus intestinavium</name>
    <dbReference type="NCBI Taxonomy" id="2840684"/>
    <lineage>
        <taxon>Bacteria</taxon>
        <taxon>Bacillati</taxon>
        <taxon>Bacillota</taxon>
        <taxon>Negativicutes</taxon>
        <taxon>Acidaminococcales</taxon>
        <taxon>Acidaminococcaceae</taxon>
        <taxon>Acidaminococcaceae incertae sedis</taxon>
        <taxon>Candidatus Avacidaminococcus</taxon>
    </lineage>
</organism>
<feature type="domain" description="TonB-dependent receptor plug" evidence="14">
    <location>
        <begin position="48"/>
        <end position="156"/>
    </location>
</feature>
<evidence type="ECO:0000256" key="5">
    <source>
        <dbReference type="ARBA" id="ARBA00022729"/>
    </source>
</evidence>
<evidence type="ECO:0000313" key="15">
    <source>
        <dbReference type="EMBL" id="HIU64843.1"/>
    </source>
</evidence>
<keyword evidence="5 12" id="KW-0732">Signal</keyword>
<keyword evidence="9 10" id="KW-0998">Cell outer membrane</keyword>
<dbReference type="InterPro" id="IPR039426">
    <property type="entry name" value="TonB-dep_rcpt-like"/>
</dbReference>
<feature type="signal peptide" evidence="12">
    <location>
        <begin position="1"/>
        <end position="26"/>
    </location>
</feature>
<evidence type="ECO:0000313" key="16">
    <source>
        <dbReference type="Proteomes" id="UP000824099"/>
    </source>
</evidence>
<dbReference type="InterPro" id="IPR036942">
    <property type="entry name" value="Beta-barrel_TonB_sf"/>
</dbReference>
<dbReference type="GO" id="GO:0015344">
    <property type="term" value="F:siderophore uptake transmembrane transporter activity"/>
    <property type="evidence" value="ECO:0007669"/>
    <property type="project" value="TreeGrafter"/>
</dbReference>
<comment type="subcellular location">
    <subcellularLocation>
        <location evidence="1 10">Cell outer membrane</location>
        <topology evidence="1 10">Multi-pass membrane protein</topology>
    </subcellularLocation>
</comment>
<feature type="chain" id="PRO_5038571417" evidence="12">
    <location>
        <begin position="27"/>
        <end position="699"/>
    </location>
</feature>
<dbReference type="InterPro" id="IPR037066">
    <property type="entry name" value="Plug_dom_sf"/>
</dbReference>
<evidence type="ECO:0000256" key="8">
    <source>
        <dbReference type="ARBA" id="ARBA00023170"/>
    </source>
</evidence>
<evidence type="ECO:0000256" key="1">
    <source>
        <dbReference type="ARBA" id="ARBA00004571"/>
    </source>
</evidence>
<gene>
    <name evidence="15" type="ORF">IAB06_07415</name>
</gene>
<evidence type="ECO:0000256" key="2">
    <source>
        <dbReference type="ARBA" id="ARBA00022448"/>
    </source>
</evidence>
<feature type="domain" description="TonB-dependent receptor-like beta-barrel" evidence="13">
    <location>
        <begin position="241"/>
        <end position="673"/>
    </location>
</feature>
<proteinExistence type="inferred from homology"/>